<evidence type="ECO:0000256" key="3">
    <source>
        <dbReference type="ARBA" id="ARBA00022737"/>
    </source>
</evidence>
<comment type="similarity">
    <text evidence="1">Belongs to the transferase hexapeptide repeat family.</text>
</comment>
<comment type="caution">
    <text evidence="5">The sequence shown here is derived from an EMBL/GenBank/DDBJ whole genome shotgun (WGS) entry which is preliminary data.</text>
</comment>
<evidence type="ECO:0000256" key="4">
    <source>
        <dbReference type="SAM" id="MobiDB-lite"/>
    </source>
</evidence>
<feature type="region of interest" description="Disordered" evidence="4">
    <location>
        <begin position="1"/>
        <end position="22"/>
    </location>
</feature>
<evidence type="ECO:0000313" key="6">
    <source>
        <dbReference type="Proteomes" id="UP000327039"/>
    </source>
</evidence>
<keyword evidence="5" id="KW-0012">Acyltransferase</keyword>
<dbReference type="SUPFAM" id="SSF51161">
    <property type="entry name" value="Trimeric LpxA-like enzymes"/>
    <property type="match status" value="1"/>
</dbReference>
<dbReference type="PANTHER" id="PTHR23416">
    <property type="entry name" value="SIALIC ACID SYNTHASE-RELATED"/>
    <property type="match status" value="1"/>
</dbReference>
<dbReference type="InterPro" id="IPR051159">
    <property type="entry name" value="Hexapeptide_acetyltransf"/>
</dbReference>
<keyword evidence="3" id="KW-0677">Repeat</keyword>
<dbReference type="CDD" id="cd04647">
    <property type="entry name" value="LbH_MAT_like"/>
    <property type="match status" value="1"/>
</dbReference>
<dbReference type="InterPro" id="IPR001451">
    <property type="entry name" value="Hexapep"/>
</dbReference>
<protein>
    <submittedName>
        <fullName evidence="5">Acyltransferase</fullName>
    </submittedName>
</protein>
<accession>A0A5J5IVT7</accession>
<dbReference type="PROSITE" id="PS00101">
    <property type="entry name" value="HEXAPEP_TRANSFERASES"/>
    <property type="match status" value="1"/>
</dbReference>
<name>A0A5J5IVT7_9MICO</name>
<reference evidence="6" key="1">
    <citation type="submission" date="2019-09" db="EMBL/GenBank/DDBJ databases">
        <title>Mumia zhuanghuii sp. nov. isolated from the intestinal contents of plateau pika (Ochotona curzoniae) in the Qinghai-Tibet plateau of China.</title>
        <authorList>
            <person name="Tian Z."/>
        </authorList>
    </citation>
    <scope>NUCLEOTIDE SEQUENCE [LARGE SCALE GENOMIC DNA]</scope>
    <source>
        <strain evidence="6">DSM 25564</strain>
    </source>
</reference>
<evidence type="ECO:0000256" key="2">
    <source>
        <dbReference type="ARBA" id="ARBA00022679"/>
    </source>
</evidence>
<dbReference type="InterPro" id="IPR011004">
    <property type="entry name" value="Trimer_LpxA-like_sf"/>
</dbReference>
<keyword evidence="6" id="KW-1185">Reference proteome</keyword>
<dbReference type="GO" id="GO:0005829">
    <property type="term" value="C:cytosol"/>
    <property type="evidence" value="ECO:0007669"/>
    <property type="project" value="TreeGrafter"/>
</dbReference>
<dbReference type="PANTHER" id="PTHR23416:SF23">
    <property type="entry name" value="ACETYLTRANSFERASE C18B11.09C-RELATED"/>
    <property type="match status" value="1"/>
</dbReference>
<dbReference type="EMBL" id="VYRZ01000001">
    <property type="protein sequence ID" value="KAA9088942.1"/>
    <property type="molecule type" value="Genomic_DNA"/>
</dbReference>
<dbReference type="OrthoDB" id="2643438at2"/>
<dbReference type="Gene3D" id="2.160.10.10">
    <property type="entry name" value="Hexapeptide repeat proteins"/>
    <property type="match status" value="1"/>
</dbReference>
<dbReference type="GO" id="GO:0008374">
    <property type="term" value="F:O-acyltransferase activity"/>
    <property type="evidence" value="ECO:0007669"/>
    <property type="project" value="TreeGrafter"/>
</dbReference>
<dbReference type="Pfam" id="PF00132">
    <property type="entry name" value="Hexapep"/>
    <property type="match status" value="1"/>
</dbReference>
<dbReference type="Proteomes" id="UP000327039">
    <property type="component" value="Unassembled WGS sequence"/>
</dbReference>
<gene>
    <name evidence="5" type="ORF">F6B42_00025</name>
</gene>
<proteinExistence type="inferred from homology"/>
<dbReference type="InterPro" id="IPR018357">
    <property type="entry name" value="Hexapep_transf_CS"/>
</dbReference>
<evidence type="ECO:0000313" key="5">
    <source>
        <dbReference type="EMBL" id="KAA9088942.1"/>
    </source>
</evidence>
<keyword evidence="2 5" id="KW-0808">Transferase</keyword>
<sequence>MALPRGGDRTSPGAGHVSAREGLSARDLRRATLTATKICRHLVGYATAAVALRLCADERGTRPLFDGRPPRIENRGWLSVGSGFRVRGAVARTSISVSDDGVLTIGSDVFVNQGCRIHAERSVTIGDRVDIGDDVRISDTNFHATRPGSPTRTAPVVIESDVWIASGATILPGVTVGRGAVIGTGAVVVDDVAPGAIVAGPRAVEIGRFAVPEGFNRRSQPGYLP</sequence>
<evidence type="ECO:0000256" key="1">
    <source>
        <dbReference type="ARBA" id="ARBA00007274"/>
    </source>
</evidence>
<dbReference type="AlphaFoldDB" id="A0A5J5IVT7"/>
<organism evidence="5 6">
    <name type="scientific">Microbacterium radiodurans</name>
    <dbReference type="NCBI Taxonomy" id="661398"/>
    <lineage>
        <taxon>Bacteria</taxon>
        <taxon>Bacillati</taxon>
        <taxon>Actinomycetota</taxon>
        <taxon>Actinomycetes</taxon>
        <taxon>Micrococcales</taxon>
        <taxon>Microbacteriaceae</taxon>
        <taxon>Microbacterium</taxon>
    </lineage>
</organism>